<organism evidence="7 8">
    <name type="scientific">Desulfocicer vacuolatum DSM 3385</name>
    <dbReference type="NCBI Taxonomy" id="1121400"/>
    <lineage>
        <taxon>Bacteria</taxon>
        <taxon>Pseudomonadati</taxon>
        <taxon>Thermodesulfobacteriota</taxon>
        <taxon>Desulfobacteria</taxon>
        <taxon>Desulfobacterales</taxon>
        <taxon>Desulfobacteraceae</taxon>
        <taxon>Desulfocicer</taxon>
    </lineage>
</organism>
<protein>
    <submittedName>
        <fullName evidence="7">Predicted PurR-regulated permease PerM</fullName>
    </submittedName>
</protein>
<dbReference type="EMBL" id="FWXY01000002">
    <property type="protein sequence ID" value="SMC46875.1"/>
    <property type="molecule type" value="Genomic_DNA"/>
</dbReference>
<dbReference type="GO" id="GO:0016020">
    <property type="term" value="C:membrane"/>
    <property type="evidence" value="ECO:0007669"/>
    <property type="project" value="UniProtKB-SubCell"/>
</dbReference>
<keyword evidence="4 6" id="KW-1133">Transmembrane helix</keyword>
<keyword evidence="3 6" id="KW-0812">Transmembrane</keyword>
<evidence type="ECO:0000313" key="8">
    <source>
        <dbReference type="Proteomes" id="UP000192418"/>
    </source>
</evidence>
<dbReference type="AlphaFoldDB" id="A0A1W1ZEH3"/>
<feature type="transmembrane region" description="Helical" evidence="6">
    <location>
        <begin position="247"/>
        <end position="268"/>
    </location>
</feature>
<feature type="transmembrane region" description="Helical" evidence="6">
    <location>
        <begin position="220"/>
        <end position="241"/>
    </location>
</feature>
<evidence type="ECO:0000256" key="3">
    <source>
        <dbReference type="ARBA" id="ARBA00022692"/>
    </source>
</evidence>
<proteinExistence type="inferred from homology"/>
<dbReference type="OrthoDB" id="9773730at2"/>
<dbReference type="Pfam" id="PF01594">
    <property type="entry name" value="AI-2E_transport"/>
    <property type="match status" value="1"/>
</dbReference>
<dbReference type="Proteomes" id="UP000192418">
    <property type="component" value="Unassembled WGS sequence"/>
</dbReference>
<dbReference type="RefSeq" id="WP_139795686.1">
    <property type="nucleotide sequence ID" value="NZ_FWXY01000002.1"/>
</dbReference>
<reference evidence="7 8" key="1">
    <citation type="submission" date="2017-04" db="EMBL/GenBank/DDBJ databases">
        <authorList>
            <person name="Afonso C.L."/>
            <person name="Miller P.J."/>
            <person name="Scott M.A."/>
            <person name="Spackman E."/>
            <person name="Goraichik I."/>
            <person name="Dimitrov K.M."/>
            <person name="Suarez D.L."/>
            <person name="Swayne D.E."/>
        </authorList>
    </citation>
    <scope>NUCLEOTIDE SEQUENCE [LARGE SCALE GENOMIC DNA]</scope>
    <source>
        <strain evidence="7 8">DSM 3385</strain>
    </source>
</reference>
<dbReference type="PANTHER" id="PTHR21716:SF4">
    <property type="entry name" value="TRANSMEMBRANE PROTEIN 245"/>
    <property type="match status" value="1"/>
</dbReference>
<keyword evidence="8" id="KW-1185">Reference proteome</keyword>
<evidence type="ECO:0000256" key="6">
    <source>
        <dbReference type="SAM" id="Phobius"/>
    </source>
</evidence>
<name>A0A1W1ZEH3_9BACT</name>
<feature type="transmembrane region" description="Helical" evidence="6">
    <location>
        <begin position="318"/>
        <end position="351"/>
    </location>
</feature>
<feature type="transmembrane region" description="Helical" evidence="6">
    <location>
        <begin position="39"/>
        <end position="57"/>
    </location>
</feature>
<keyword evidence="5 6" id="KW-0472">Membrane</keyword>
<dbReference type="InterPro" id="IPR002549">
    <property type="entry name" value="AI-2E-like"/>
</dbReference>
<accession>A0A1W1ZEH3</accession>
<feature type="transmembrane region" description="Helical" evidence="6">
    <location>
        <begin position="280"/>
        <end position="298"/>
    </location>
</feature>
<feature type="transmembrane region" description="Helical" evidence="6">
    <location>
        <begin position="69"/>
        <end position="92"/>
    </location>
</feature>
<comment type="subcellular location">
    <subcellularLocation>
        <location evidence="1">Membrane</location>
        <topology evidence="1">Multi-pass membrane protein</topology>
    </subcellularLocation>
</comment>
<dbReference type="PANTHER" id="PTHR21716">
    <property type="entry name" value="TRANSMEMBRANE PROTEIN"/>
    <property type="match status" value="1"/>
</dbReference>
<feature type="transmembrane region" description="Helical" evidence="6">
    <location>
        <begin position="163"/>
        <end position="185"/>
    </location>
</feature>
<evidence type="ECO:0000313" key="7">
    <source>
        <dbReference type="EMBL" id="SMC46875.1"/>
    </source>
</evidence>
<dbReference type="STRING" id="1121400.SAMN02746065_102244"/>
<evidence type="ECO:0000256" key="5">
    <source>
        <dbReference type="ARBA" id="ARBA00023136"/>
    </source>
</evidence>
<evidence type="ECO:0000256" key="4">
    <source>
        <dbReference type="ARBA" id="ARBA00022989"/>
    </source>
</evidence>
<gene>
    <name evidence="7" type="ORF">SAMN02746065_102244</name>
</gene>
<evidence type="ECO:0000256" key="2">
    <source>
        <dbReference type="ARBA" id="ARBA00009773"/>
    </source>
</evidence>
<evidence type="ECO:0000256" key="1">
    <source>
        <dbReference type="ARBA" id="ARBA00004141"/>
    </source>
</evidence>
<feature type="transmembrane region" description="Helical" evidence="6">
    <location>
        <begin position="12"/>
        <end position="33"/>
    </location>
</feature>
<sequence>MDTDNTPRPHLTIAHYFLFLLLFMALFLSYQMIKPYLDPVIIAVILAVLSNPVYQWFKIKCKGRKKTAAFLSCIVLILLIIIPLTLVFLAVIKQGILSFNAINQWVAQGNIEKLTHTPFVSKMLLLSQKYLRGSLLKGIDLNAIMITVSSHAGELLMNQGKDIITNISSVVGKFFLMSFVFFFAIQDQKKNFEYVSHLIPLSTAHEKIVVNKIKAVAKSALLGTLVTSASQGFAGGIAFTICGLPGVFWGAMMAFASLIPVVGTALIWVPGAIWLFISGAWYHGIFMVIWSVVVVGMIDNLVRPLFMKGSADMSTLLIFFSILGGINYFGLTGLLYGPMIFGLTLVLLYIYDLEFHHFLDHQDQN</sequence>
<comment type="similarity">
    <text evidence="2">Belongs to the autoinducer-2 exporter (AI-2E) (TC 2.A.86) family.</text>
</comment>